<dbReference type="Pfam" id="PF21082">
    <property type="entry name" value="MS_channel_3rd"/>
    <property type="match status" value="1"/>
</dbReference>
<feature type="domain" description="Mechanosensitive ion channel MscS C-terminal" evidence="9">
    <location>
        <begin position="273"/>
        <end position="352"/>
    </location>
</feature>
<sequence>MSLSTVEAWFDGSLSWLSGWMREAVITAVLVGLALAAVPAVRWWWHRVMLPIARRTPTTLDVTLLSATERYAARAAAFLVLYAAVNRLAGLPALEGTTGGRILDGVFYALMVLAVTRLLVAATDGLARWYLTEMAHRTSTQLDEHFVPVVTRVAAVTAYFIAATVVLARFNINVTALVTTAGVASLALALAAQETLANMFAGFTIMLDRSYRVGDRIRLSDGTMGDVVEIGLRATKILNFDNELVIIPNKEMAAARIVNQNYPDLRVKVRPKVGVSYATDVERAKQVMLEVCMSHPKVLKDPPPGVYFTDFGPSSLNLLGLCWVGDYRDAFQVLDELNVAIKKRFDREGIEIPFPQHDVHLRAPLRLEGREPARGSGPAAPG</sequence>
<dbReference type="SUPFAM" id="SSF50182">
    <property type="entry name" value="Sm-like ribonucleoproteins"/>
    <property type="match status" value="1"/>
</dbReference>
<dbReference type="Proteomes" id="UP001332192">
    <property type="component" value="Chromosome"/>
</dbReference>
<feature type="transmembrane region" description="Helical" evidence="7">
    <location>
        <begin position="106"/>
        <end position="126"/>
    </location>
</feature>
<keyword evidence="3" id="KW-1003">Cell membrane</keyword>
<evidence type="ECO:0000256" key="3">
    <source>
        <dbReference type="ARBA" id="ARBA00022475"/>
    </source>
</evidence>
<dbReference type="Pfam" id="PF00924">
    <property type="entry name" value="MS_channel_2nd"/>
    <property type="match status" value="1"/>
</dbReference>
<reference evidence="11 12" key="1">
    <citation type="journal article" date="2024" name="Front. Microbiol.">
        <title>Novel thermophilic genera Geochorda gen. nov. and Carboxydochorda gen. nov. from the deep terrestrial subsurface reveal the ecophysiological diversity in the class Limnochordia.</title>
        <authorList>
            <person name="Karnachuk O.V."/>
            <person name="Lukina A.P."/>
            <person name="Avakyan M.R."/>
            <person name="Kadnikov V.V."/>
            <person name="Begmatov S."/>
            <person name="Beletsky A.V."/>
            <person name="Vlasova K.G."/>
            <person name="Novikov A.A."/>
            <person name="Shcherbakova V.A."/>
            <person name="Mardanov A.V."/>
            <person name="Ravin N.V."/>
        </authorList>
    </citation>
    <scope>NUCLEOTIDE SEQUENCE [LARGE SCALE GENOMIC DNA]</scope>
    <source>
        <strain evidence="11 12">L945</strain>
    </source>
</reference>
<protein>
    <submittedName>
        <fullName evidence="11">Mechanosensitive ion channel domain-containing protein</fullName>
    </submittedName>
</protein>
<dbReference type="InterPro" id="IPR006685">
    <property type="entry name" value="MscS_channel_2nd"/>
</dbReference>
<feature type="transmembrane region" description="Helical" evidence="7">
    <location>
        <begin position="146"/>
        <end position="168"/>
    </location>
</feature>
<keyword evidence="5 7" id="KW-1133">Transmembrane helix</keyword>
<comment type="subcellular location">
    <subcellularLocation>
        <location evidence="1">Cell membrane</location>
        <topology evidence="1">Multi-pass membrane protein</topology>
    </subcellularLocation>
</comment>
<dbReference type="Pfam" id="PF21088">
    <property type="entry name" value="MS_channel_1st"/>
    <property type="match status" value="1"/>
</dbReference>
<dbReference type="PANTHER" id="PTHR30221:SF1">
    <property type="entry name" value="SMALL-CONDUCTANCE MECHANOSENSITIVE CHANNEL"/>
    <property type="match status" value="1"/>
</dbReference>
<gene>
    <name evidence="11" type="ORF">U7230_12335</name>
</gene>
<evidence type="ECO:0000256" key="5">
    <source>
        <dbReference type="ARBA" id="ARBA00022989"/>
    </source>
</evidence>
<feature type="transmembrane region" description="Helical" evidence="7">
    <location>
        <begin position="24"/>
        <end position="45"/>
    </location>
</feature>
<dbReference type="EMBL" id="CP141615">
    <property type="protein sequence ID" value="WRP16863.1"/>
    <property type="molecule type" value="Genomic_DNA"/>
</dbReference>
<evidence type="ECO:0000256" key="2">
    <source>
        <dbReference type="ARBA" id="ARBA00008017"/>
    </source>
</evidence>
<dbReference type="Gene3D" id="3.30.70.100">
    <property type="match status" value="1"/>
</dbReference>
<evidence type="ECO:0000256" key="7">
    <source>
        <dbReference type="SAM" id="Phobius"/>
    </source>
</evidence>
<feature type="domain" description="Mechanosensitive ion channel transmembrane helices 2/3" evidence="10">
    <location>
        <begin position="155"/>
        <end position="193"/>
    </location>
</feature>
<dbReference type="Gene3D" id="2.30.30.60">
    <property type="match status" value="1"/>
</dbReference>
<proteinExistence type="inferred from homology"/>
<comment type="similarity">
    <text evidence="2">Belongs to the MscS (TC 1.A.23) family.</text>
</comment>
<dbReference type="InterPro" id="IPR023408">
    <property type="entry name" value="MscS_beta-dom_sf"/>
</dbReference>
<keyword evidence="4 7" id="KW-0812">Transmembrane</keyword>
<name>A0ABZ1BWA4_9FIRM</name>
<dbReference type="InterPro" id="IPR049142">
    <property type="entry name" value="MS_channel_1st"/>
</dbReference>
<dbReference type="Gene3D" id="1.10.287.1260">
    <property type="match status" value="1"/>
</dbReference>
<dbReference type="InterPro" id="IPR049278">
    <property type="entry name" value="MS_channel_C"/>
</dbReference>
<accession>A0ABZ1BWA4</accession>
<evidence type="ECO:0000259" key="9">
    <source>
        <dbReference type="Pfam" id="PF21082"/>
    </source>
</evidence>
<dbReference type="SUPFAM" id="SSF82861">
    <property type="entry name" value="Mechanosensitive channel protein MscS (YggB), transmembrane region"/>
    <property type="match status" value="1"/>
</dbReference>
<evidence type="ECO:0000313" key="12">
    <source>
        <dbReference type="Proteomes" id="UP001332192"/>
    </source>
</evidence>
<evidence type="ECO:0000313" key="11">
    <source>
        <dbReference type="EMBL" id="WRP16863.1"/>
    </source>
</evidence>
<dbReference type="InterPro" id="IPR011014">
    <property type="entry name" value="MscS_channel_TM-2"/>
</dbReference>
<evidence type="ECO:0000256" key="6">
    <source>
        <dbReference type="ARBA" id="ARBA00023136"/>
    </source>
</evidence>
<dbReference type="InterPro" id="IPR010920">
    <property type="entry name" value="LSM_dom_sf"/>
</dbReference>
<evidence type="ECO:0000256" key="4">
    <source>
        <dbReference type="ARBA" id="ARBA00022692"/>
    </source>
</evidence>
<dbReference type="RefSeq" id="WP_324716135.1">
    <property type="nucleotide sequence ID" value="NZ_CP141615.1"/>
</dbReference>
<keyword evidence="12" id="KW-1185">Reference proteome</keyword>
<evidence type="ECO:0000259" key="8">
    <source>
        <dbReference type="Pfam" id="PF00924"/>
    </source>
</evidence>
<feature type="transmembrane region" description="Helical" evidence="7">
    <location>
        <begin position="174"/>
        <end position="192"/>
    </location>
</feature>
<evidence type="ECO:0000259" key="10">
    <source>
        <dbReference type="Pfam" id="PF21088"/>
    </source>
</evidence>
<dbReference type="PANTHER" id="PTHR30221">
    <property type="entry name" value="SMALL-CONDUCTANCE MECHANOSENSITIVE CHANNEL"/>
    <property type="match status" value="1"/>
</dbReference>
<evidence type="ECO:0000256" key="1">
    <source>
        <dbReference type="ARBA" id="ARBA00004651"/>
    </source>
</evidence>
<keyword evidence="6 7" id="KW-0472">Membrane</keyword>
<dbReference type="SUPFAM" id="SSF82689">
    <property type="entry name" value="Mechanosensitive channel protein MscS (YggB), C-terminal domain"/>
    <property type="match status" value="1"/>
</dbReference>
<dbReference type="InterPro" id="IPR011066">
    <property type="entry name" value="MscS_channel_C_sf"/>
</dbReference>
<organism evidence="11 12">
    <name type="scientific">Carboxydichorda subterranea</name>
    <dbReference type="NCBI Taxonomy" id="3109565"/>
    <lineage>
        <taxon>Bacteria</taxon>
        <taxon>Bacillati</taxon>
        <taxon>Bacillota</taxon>
        <taxon>Limnochordia</taxon>
        <taxon>Limnochordales</taxon>
        <taxon>Geochordaceae</taxon>
        <taxon>Carboxydichorda</taxon>
    </lineage>
</organism>
<dbReference type="InterPro" id="IPR045275">
    <property type="entry name" value="MscS_archaea/bacteria_type"/>
</dbReference>
<feature type="domain" description="Mechanosensitive ion channel MscS" evidence="8">
    <location>
        <begin position="195"/>
        <end position="261"/>
    </location>
</feature>